<reference evidence="3" key="1">
    <citation type="submission" date="2014-06" db="EMBL/GenBank/DDBJ databases">
        <authorList>
            <person name="Urmite Genomes Urmite Genomes"/>
        </authorList>
    </citation>
    <scope>NUCLEOTIDE SEQUENCE</scope>
</reference>
<dbReference type="InterPro" id="IPR014710">
    <property type="entry name" value="RmlC-like_jellyroll"/>
</dbReference>
<dbReference type="CDD" id="cd00093">
    <property type="entry name" value="HTH_XRE"/>
    <property type="match status" value="1"/>
</dbReference>
<dbReference type="Proteomes" id="UP000807555">
    <property type="component" value="Unassembled WGS sequence"/>
</dbReference>
<dbReference type="OMA" id="CRFINET"/>
<keyword evidence="1 3" id="KW-0238">DNA-binding</keyword>
<dbReference type="GO" id="GO:0003700">
    <property type="term" value="F:DNA-binding transcription factor activity"/>
    <property type="evidence" value="ECO:0007669"/>
    <property type="project" value="TreeGrafter"/>
</dbReference>
<dbReference type="RefSeq" id="WP_012132365.1">
    <property type="nucleotide sequence ID" value="NZ_ABTEQQ020000001.1"/>
</dbReference>
<dbReference type="Proteomes" id="UP000282299">
    <property type="component" value="Unassembled WGS sequence"/>
</dbReference>
<dbReference type="SMART" id="SM00530">
    <property type="entry name" value="HTH_XRE"/>
    <property type="match status" value="1"/>
</dbReference>
<dbReference type="EMBL" id="RKIT01000002">
    <property type="protein sequence ID" value="RSC18264.1"/>
    <property type="molecule type" value="Genomic_DNA"/>
</dbReference>
<dbReference type="GO" id="GO:0005829">
    <property type="term" value="C:cytosol"/>
    <property type="evidence" value="ECO:0007669"/>
    <property type="project" value="TreeGrafter"/>
</dbReference>
<dbReference type="PANTHER" id="PTHR46797">
    <property type="entry name" value="HTH-TYPE TRANSCRIPTIONAL REGULATOR"/>
    <property type="match status" value="1"/>
</dbReference>
<evidence type="ECO:0000256" key="1">
    <source>
        <dbReference type="ARBA" id="ARBA00023125"/>
    </source>
</evidence>
<dbReference type="InterPro" id="IPR001387">
    <property type="entry name" value="Cro/C1-type_HTH"/>
</dbReference>
<gene>
    <name evidence="6" type="primary">sinR</name>
    <name evidence="3" type="ORF">BN1086_01515</name>
    <name evidence="5" type="ORF">EGS84_15655</name>
    <name evidence="4" type="ORF">I5687_04215</name>
    <name evidence="6" type="ORF">NCTC10786_04885</name>
</gene>
<dbReference type="Pfam" id="PF01381">
    <property type="entry name" value="HTH_3"/>
    <property type="match status" value="1"/>
</dbReference>
<dbReference type="InterPro" id="IPR050807">
    <property type="entry name" value="TransReg_Diox_bact_type"/>
</dbReference>
<dbReference type="EMBL" id="LK931336">
    <property type="protein sequence ID" value="CDZ83398.1"/>
    <property type="molecule type" value="Genomic_DNA"/>
</dbReference>
<organism evidence="3">
    <name type="scientific">Citrobacter koseri</name>
    <name type="common">Citrobacter diversus</name>
    <dbReference type="NCBI Taxonomy" id="545"/>
    <lineage>
        <taxon>Bacteria</taxon>
        <taxon>Pseudomonadati</taxon>
        <taxon>Pseudomonadota</taxon>
        <taxon>Gammaproteobacteria</taxon>
        <taxon>Enterobacterales</taxon>
        <taxon>Enterobacteriaceae</taxon>
        <taxon>Citrobacter</taxon>
    </lineage>
</organism>
<dbReference type="PROSITE" id="PS50943">
    <property type="entry name" value="HTH_CROC1"/>
    <property type="match status" value="1"/>
</dbReference>
<dbReference type="Gene3D" id="2.60.120.10">
    <property type="entry name" value="Jelly Rolls"/>
    <property type="match status" value="1"/>
</dbReference>
<evidence type="ECO:0000313" key="7">
    <source>
        <dbReference type="Proteomes" id="UP000251584"/>
    </source>
</evidence>
<reference evidence="4" key="5">
    <citation type="submission" date="2020-11" db="EMBL/GenBank/DDBJ databases">
        <title>Enhanced detection system for hospital associated transmission using whole genome sequencing surveillance.</title>
        <authorList>
            <person name="Harrison L.H."/>
            <person name="Van Tyne D."/>
            <person name="Marsh J.W."/>
            <person name="Griffith M.P."/>
            <person name="Snyder D.J."/>
            <person name="Cooper V.S."/>
            <person name="Mustapha M."/>
        </authorList>
    </citation>
    <scope>NUCLEOTIDE SEQUENCE</scope>
    <source>
        <strain evidence="4">CB00014</strain>
    </source>
</reference>
<dbReference type="Gene3D" id="1.10.260.40">
    <property type="entry name" value="lambda repressor-like DNA-binding domains"/>
    <property type="match status" value="1"/>
</dbReference>
<evidence type="ECO:0000313" key="5">
    <source>
        <dbReference type="EMBL" id="RSC18264.1"/>
    </source>
</evidence>
<evidence type="ECO:0000259" key="2">
    <source>
        <dbReference type="PROSITE" id="PS50943"/>
    </source>
</evidence>
<dbReference type="GeneID" id="45135561"/>
<evidence type="ECO:0000313" key="6">
    <source>
        <dbReference type="EMBL" id="SQB39802.1"/>
    </source>
</evidence>
<accession>A0A078LHP8</accession>
<dbReference type="EMBL" id="JADVNV010000001">
    <property type="protein sequence ID" value="MBJ9867155.1"/>
    <property type="molecule type" value="Genomic_DNA"/>
</dbReference>
<name>A0A078LHP8_CITKO</name>
<dbReference type="SUPFAM" id="SSF51182">
    <property type="entry name" value="RmlC-like cupins"/>
    <property type="match status" value="1"/>
</dbReference>
<dbReference type="PANTHER" id="PTHR46797:SF10">
    <property type="entry name" value="BLR1115 PROTEIN"/>
    <property type="match status" value="1"/>
</dbReference>
<protein>
    <submittedName>
        <fullName evidence="3">DNA-binding protein</fullName>
    </submittedName>
    <submittedName>
        <fullName evidence="4">Helix-turn-helix transcriptional regulator</fullName>
    </submittedName>
    <submittedName>
        <fullName evidence="5">XRE family transcriptional regulator</fullName>
    </submittedName>
</protein>
<dbReference type="InterPro" id="IPR010982">
    <property type="entry name" value="Lambda_DNA-bd_dom_sf"/>
</dbReference>
<proteinExistence type="predicted"/>
<dbReference type="PATRIC" id="fig|545.11.peg.4566"/>
<feature type="domain" description="HTH cro/C1-type" evidence="2">
    <location>
        <begin position="16"/>
        <end position="70"/>
    </location>
</feature>
<evidence type="ECO:0000313" key="3">
    <source>
        <dbReference type="EMBL" id="CDZ83398.1"/>
    </source>
</evidence>
<dbReference type="AlphaFoldDB" id="A0A078LHP8"/>
<reference evidence="5" key="4">
    <citation type="submission" date="2018-10" db="EMBL/GenBank/DDBJ databases">
        <title>FDA dAtabase for Regulatory Grade micrObial Sequences (FDA-ARGOS): Supporting development and validation of Infectious Disease Dx tests.</title>
        <authorList>
            <person name="Campos J."/>
            <person name="Goldberg B."/>
            <person name="Tallon L.J."/>
            <person name="Sadzewicz L."/>
            <person name="Zhao X."/>
            <person name="Vavikolanu K."/>
            <person name="Mehta A."/>
            <person name="Aluvathingal J."/>
            <person name="Nadendla S."/>
            <person name="Geyer C."/>
            <person name="Nandy P."/>
            <person name="Yan Y."/>
            <person name="Sichtig H."/>
        </authorList>
    </citation>
    <scope>NUCLEOTIDE SEQUENCE</scope>
    <source>
        <strain evidence="5">FDAARGOS_526</strain>
    </source>
</reference>
<evidence type="ECO:0000313" key="4">
    <source>
        <dbReference type="EMBL" id="MBJ9867155.1"/>
    </source>
</evidence>
<dbReference type="SUPFAM" id="SSF47413">
    <property type="entry name" value="lambda repressor-like DNA-binding domains"/>
    <property type="match status" value="1"/>
</dbReference>
<dbReference type="EMBL" id="UAVY01000008">
    <property type="protein sequence ID" value="SQB39802.1"/>
    <property type="molecule type" value="Genomic_DNA"/>
</dbReference>
<sequence length="191" mass="21312">MNTIEDSINQRISARIRIERESRGWSLTELAERAGVSRAMIHKIERGESSPTATLLGRLSGAFGISMSTLIARAEMQEGKLLRFADQPVWHDPQTHYLRRHVSPRSDLPIDLVQISLPAGSDVPMPAASYALARQLIWLQQGELVFVEGGVRHEMKAGDCLELGPPNDCRFINETQETCVYLVVRLNHAGN</sequence>
<reference evidence="6 7" key="2">
    <citation type="submission" date="2018-06" db="EMBL/GenBank/DDBJ databases">
        <authorList>
            <consortium name="Pathogen Informatics"/>
            <person name="Doyle S."/>
        </authorList>
    </citation>
    <scope>NUCLEOTIDE SEQUENCE [LARGE SCALE GENOMIC DNA]</scope>
    <source>
        <strain evidence="6 7">NCTC10786</strain>
    </source>
</reference>
<dbReference type="Proteomes" id="UP000251584">
    <property type="component" value="Unassembled WGS sequence"/>
</dbReference>
<reference evidence="8" key="3">
    <citation type="submission" date="2018-10" db="EMBL/GenBank/DDBJ databases">
        <title>FDA dAtabase for Regulatory Grade micrObial Sequences (FDA-ARGOS): Supporting development and validation of Infectious Disease Dx tests.</title>
        <authorList>
            <person name="Goldberg B."/>
            <person name="Campos J."/>
            <person name="Tallon L."/>
            <person name="Sadzewicz L."/>
            <person name="Zhao X."/>
            <person name="Vavikolanu K."/>
            <person name="Mehta A."/>
            <person name="Aluvathingal J."/>
            <person name="Nadendla S."/>
            <person name="Geyer C."/>
            <person name="Nandy P."/>
            <person name="Yan Y."/>
            <person name="Sichtig H."/>
        </authorList>
    </citation>
    <scope>NUCLEOTIDE SEQUENCE [LARGE SCALE GENOMIC DNA]</scope>
    <source>
        <strain evidence="8">FDAARGOS_526</strain>
    </source>
</reference>
<dbReference type="GO" id="GO:0003677">
    <property type="term" value="F:DNA binding"/>
    <property type="evidence" value="ECO:0007669"/>
    <property type="project" value="UniProtKB-KW"/>
</dbReference>
<dbReference type="InterPro" id="IPR011051">
    <property type="entry name" value="RmlC_Cupin_sf"/>
</dbReference>
<evidence type="ECO:0000313" key="8">
    <source>
        <dbReference type="Proteomes" id="UP000282299"/>
    </source>
</evidence>